<feature type="signal peptide" evidence="9">
    <location>
        <begin position="1"/>
        <end position="20"/>
    </location>
</feature>
<evidence type="ECO:0000256" key="8">
    <source>
        <dbReference type="ARBA" id="ARBA00023136"/>
    </source>
</evidence>
<evidence type="ECO:0000256" key="2">
    <source>
        <dbReference type="ARBA" id="ARBA00004418"/>
    </source>
</evidence>
<evidence type="ECO:0000256" key="7">
    <source>
        <dbReference type="ARBA" id="ARBA00022729"/>
    </source>
</evidence>
<dbReference type="AlphaFoldDB" id="A0A2K9ZD04"/>
<dbReference type="InterPro" id="IPR044527">
    <property type="entry name" value="NrtA/CpmA_ABC-bd_dom"/>
</dbReference>
<dbReference type="SUPFAM" id="SSF53850">
    <property type="entry name" value="Periplasmic binding protein-like II"/>
    <property type="match status" value="1"/>
</dbReference>
<evidence type="ECO:0000313" key="11">
    <source>
        <dbReference type="Proteomes" id="UP000238523"/>
    </source>
</evidence>
<dbReference type="RefSeq" id="WP_027690879.1">
    <property type="nucleotide sequence ID" value="NZ_CP025013.1"/>
</dbReference>
<keyword evidence="7 9" id="KW-0732">Signal</keyword>
<organism evidence="10 11">
    <name type="scientific">Rhizobium leguminosarum</name>
    <dbReference type="NCBI Taxonomy" id="384"/>
    <lineage>
        <taxon>Bacteria</taxon>
        <taxon>Pseudomonadati</taxon>
        <taxon>Pseudomonadota</taxon>
        <taxon>Alphaproteobacteria</taxon>
        <taxon>Hyphomicrobiales</taxon>
        <taxon>Rhizobiaceae</taxon>
        <taxon>Rhizobium/Agrobacterium group</taxon>
        <taxon>Rhizobium</taxon>
    </lineage>
</organism>
<evidence type="ECO:0000256" key="3">
    <source>
        <dbReference type="ARBA" id="ARBA00010742"/>
    </source>
</evidence>
<evidence type="ECO:0000313" key="10">
    <source>
        <dbReference type="EMBL" id="AUW46098.1"/>
    </source>
</evidence>
<name>A0A2K9ZD04_RHILE</name>
<dbReference type="Proteomes" id="UP000238523">
    <property type="component" value="Plasmid pRLN1"/>
</dbReference>
<gene>
    <name evidence="10" type="ORF">CUJ84_pRLN1000641</name>
</gene>
<evidence type="ECO:0000256" key="5">
    <source>
        <dbReference type="ARBA" id="ARBA00022475"/>
    </source>
</evidence>
<dbReference type="GO" id="GO:0042597">
    <property type="term" value="C:periplasmic space"/>
    <property type="evidence" value="ECO:0007669"/>
    <property type="project" value="UniProtKB-SubCell"/>
</dbReference>
<keyword evidence="4" id="KW-0813">Transport</keyword>
<dbReference type="GO" id="GO:0012505">
    <property type="term" value="C:endomembrane system"/>
    <property type="evidence" value="ECO:0007669"/>
    <property type="project" value="UniProtKB-SubCell"/>
</dbReference>
<evidence type="ECO:0000256" key="6">
    <source>
        <dbReference type="ARBA" id="ARBA00022519"/>
    </source>
</evidence>
<keyword evidence="5" id="KW-1003">Cell membrane</keyword>
<reference evidence="10 11" key="1">
    <citation type="submission" date="2017-11" db="EMBL/GenBank/DDBJ databases">
        <title>Complete genome of Rhizobium leguminosarum Norway, an ineffective micro-symbiont.</title>
        <authorList>
            <person name="Hoffrichter A."/>
            <person name="Liang J."/>
            <person name="Brachmann A."/>
            <person name="Marin M."/>
        </authorList>
    </citation>
    <scope>NUCLEOTIDE SEQUENCE [LARGE SCALE GENOMIC DNA]</scope>
    <source>
        <strain evidence="10 11">Norway</strain>
        <plasmid evidence="11">Plasmid prln1</plasmid>
    </source>
</reference>
<dbReference type="PANTHER" id="PTHR30024">
    <property type="entry name" value="ALIPHATIC SULFONATES-BINDING PROTEIN-RELATED"/>
    <property type="match status" value="1"/>
</dbReference>
<sequence>MKHILPAVLLALAAALPAHAEDPRPLRIGWVQAMANAPALIAEEKGYFRDEGLNVELKGFGDGPVIQQGVAGGEIDVAYIGAPPVYQWAARGLEAKIIAKVNYGQAAVIAKTDGPIHALSDLKGKRLAGVNRGSGMDVLLRGYVLKEAAGLSPDADLALSQMPVGNMNAALDTGVVDAAFLWEPFISQSVLRGTGRVVFDVNGALPGYPWYVIAAPAKTLKERPDDLVKLLRANSKAIAFLREHPEEADRIIARSFKLESLTAADGRIVPPEAIVTEARKRLGWSAEIEPSDRAFIQRLIDYSVALGFLEKRLNVDDIIDDSFAAKAAAQR</sequence>
<evidence type="ECO:0000256" key="1">
    <source>
        <dbReference type="ARBA" id="ARBA00004308"/>
    </source>
</evidence>
<dbReference type="CDD" id="cd13553">
    <property type="entry name" value="PBP2_NrtA_CpmA_like"/>
    <property type="match status" value="1"/>
</dbReference>
<keyword evidence="8" id="KW-0472">Membrane</keyword>
<dbReference type="Pfam" id="PF13379">
    <property type="entry name" value="NMT1_2"/>
    <property type="match status" value="1"/>
</dbReference>
<protein>
    <submittedName>
        <fullName evidence="10">NitT/TauT family transport system substrate-binding protein</fullName>
    </submittedName>
</protein>
<comment type="similarity">
    <text evidence="3">Belongs to the bacterial solute-binding protein SsuA/TauA family.</text>
</comment>
<keyword evidence="6" id="KW-0997">Cell inner membrane</keyword>
<dbReference type="PANTHER" id="PTHR30024:SF47">
    <property type="entry name" value="TAURINE-BINDING PERIPLASMIC PROTEIN"/>
    <property type="match status" value="1"/>
</dbReference>
<evidence type="ECO:0000256" key="4">
    <source>
        <dbReference type="ARBA" id="ARBA00022448"/>
    </source>
</evidence>
<feature type="chain" id="PRO_5014669072" evidence="9">
    <location>
        <begin position="21"/>
        <end position="331"/>
    </location>
</feature>
<comment type="subcellular location">
    <subcellularLocation>
        <location evidence="1">Endomembrane system</location>
    </subcellularLocation>
    <subcellularLocation>
        <location evidence="2">Periplasm</location>
    </subcellularLocation>
</comment>
<accession>A0A2K9ZD04</accession>
<geneLocation type="plasmid" evidence="11">
    <name>prln1</name>
</geneLocation>
<keyword evidence="10" id="KW-0614">Plasmid</keyword>
<dbReference type="Gene3D" id="3.40.190.10">
    <property type="entry name" value="Periplasmic binding protein-like II"/>
    <property type="match status" value="2"/>
</dbReference>
<evidence type="ECO:0000256" key="9">
    <source>
        <dbReference type="SAM" id="SignalP"/>
    </source>
</evidence>
<dbReference type="EMBL" id="CP025013">
    <property type="protein sequence ID" value="AUW46098.1"/>
    <property type="molecule type" value="Genomic_DNA"/>
</dbReference>
<proteinExistence type="inferred from homology"/>